<protein>
    <submittedName>
        <fullName evidence="4">TRAP transporter substrate-binding protein DctP</fullName>
    </submittedName>
</protein>
<sequence>MAYSEPYVTLQNNVVDGAEGSPDTMISDRFVEVSEFYNLTKLQYMAAPVVMSGSQFDRLSPENQTLVMEVADEARAHAIQVYLDGYVKALDEIRAAGLEVVETPNAELVEATRDVATQLIAAAPDGEANFKLFEQVAGK</sequence>
<keyword evidence="3" id="KW-0574">Periplasm</keyword>
<dbReference type="Pfam" id="PF03480">
    <property type="entry name" value="DctP"/>
    <property type="match status" value="1"/>
</dbReference>
<dbReference type="EMBL" id="CP123387">
    <property type="protein sequence ID" value="XCC97243.1"/>
    <property type="molecule type" value="Genomic_DNA"/>
</dbReference>
<dbReference type="InterPro" id="IPR018389">
    <property type="entry name" value="DctP_fam"/>
</dbReference>
<gene>
    <name evidence="4" type="primary">dctP</name>
    <name evidence="4" type="ORF">PVT71_24560</name>
</gene>
<dbReference type="PANTHER" id="PTHR33376">
    <property type="match status" value="1"/>
</dbReference>
<evidence type="ECO:0000256" key="1">
    <source>
        <dbReference type="ARBA" id="ARBA00004418"/>
    </source>
</evidence>
<dbReference type="Gene3D" id="3.40.190.170">
    <property type="entry name" value="Bacterial extracellular solute-binding protein, family 7"/>
    <property type="match status" value="1"/>
</dbReference>
<proteinExistence type="predicted"/>
<organism evidence="4">
    <name type="scientific">Alloyangia sp. H15</name>
    <dbReference type="NCBI Taxonomy" id="3029062"/>
    <lineage>
        <taxon>Bacteria</taxon>
        <taxon>Pseudomonadati</taxon>
        <taxon>Pseudomonadota</taxon>
        <taxon>Alphaproteobacteria</taxon>
        <taxon>Rhodobacterales</taxon>
        <taxon>Roseobacteraceae</taxon>
        <taxon>Alloyangia</taxon>
    </lineage>
</organism>
<keyword evidence="4" id="KW-0614">Plasmid</keyword>
<name>A0AAU8AR28_9RHOB</name>
<reference evidence="4" key="1">
    <citation type="submission" date="2023-02" db="EMBL/GenBank/DDBJ databases">
        <title>Description and genomic characterization of Salipiger bruguierae sp. nov., isolated from the sediment of mangrove plant Bruguiera sexangula.</title>
        <authorList>
            <person name="Long M."/>
        </authorList>
    </citation>
    <scope>NUCLEOTIDE SEQUENCE</scope>
    <source>
        <strain evidence="4">H15</strain>
        <plasmid evidence="4">unnamed2</plasmid>
    </source>
</reference>
<evidence type="ECO:0000256" key="2">
    <source>
        <dbReference type="ARBA" id="ARBA00022729"/>
    </source>
</evidence>
<dbReference type="NCBIfam" id="NF037995">
    <property type="entry name" value="TRAP_S1"/>
    <property type="match status" value="1"/>
</dbReference>
<dbReference type="RefSeq" id="WP_353476133.1">
    <property type="nucleotide sequence ID" value="NZ_CP123387.1"/>
</dbReference>
<evidence type="ECO:0000256" key="3">
    <source>
        <dbReference type="ARBA" id="ARBA00022764"/>
    </source>
</evidence>
<geneLocation type="plasmid" evidence="4">
    <name>unnamed2</name>
</geneLocation>
<dbReference type="AlphaFoldDB" id="A0AAU8AR28"/>
<dbReference type="GO" id="GO:0042597">
    <property type="term" value="C:periplasmic space"/>
    <property type="evidence" value="ECO:0007669"/>
    <property type="project" value="UniProtKB-SubCell"/>
</dbReference>
<dbReference type="GO" id="GO:0055085">
    <property type="term" value="P:transmembrane transport"/>
    <property type="evidence" value="ECO:0007669"/>
    <property type="project" value="InterPro"/>
</dbReference>
<keyword evidence="2" id="KW-0732">Signal</keyword>
<dbReference type="InterPro" id="IPR038404">
    <property type="entry name" value="TRAP_DctP_sf"/>
</dbReference>
<comment type="subcellular location">
    <subcellularLocation>
        <location evidence="1">Periplasm</location>
    </subcellularLocation>
</comment>
<evidence type="ECO:0000313" key="4">
    <source>
        <dbReference type="EMBL" id="XCC97243.1"/>
    </source>
</evidence>
<dbReference type="GO" id="GO:0030246">
    <property type="term" value="F:carbohydrate binding"/>
    <property type="evidence" value="ECO:0007669"/>
    <property type="project" value="TreeGrafter"/>
</dbReference>
<accession>A0AAU8AR28</accession>
<dbReference type="PANTHER" id="PTHR33376:SF2">
    <property type="entry name" value="DICARBOXYLATE-BINDING PERIPLASMIC PROTEIN"/>
    <property type="match status" value="1"/>
</dbReference>